<name>A0AAV4AUU4_9GAST</name>
<feature type="transmembrane region" description="Helical" evidence="2">
    <location>
        <begin position="49"/>
        <end position="69"/>
    </location>
</feature>
<evidence type="ECO:0008006" key="5">
    <source>
        <dbReference type="Google" id="ProtNLM"/>
    </source>
</evidence>
<dbReference type="AlphaFoldDB" id="A0AAV4AUU4"/>
<keyword evidence="2" id="KW-1133">Transmembrane helix</keyword>
<proteinExistence type="predicted"/>
<dbReference type="Gene3D" id="1.20.1070.10">
    <property type="entry name" value="Rhodopsin 7-helix transmembrane proteins"/>
    <property type="match status" value="1"/>
</dbReference>
<evidence type="ECO:0000313" key="4">
    <source>
        <dbReference type="Proteomes" id="UP000735302"/>
    </source>
</evidence>
<dbReference type="Proteomes" id="UP000735302">
    <property type="component" value="Unassembled WGS sequence"/>
</dbReference>
<evidence type="ECO:0000256" key="2">
    <source>
        <dbReference type="SAM" id="Phobius"/>
    </source>
</evidence>
<comment type="caution">
    <text evidence="3">The sequence shown here is derived from an EMBL/GenBank/DDBJ whole genome shotgun (WGS) entry which is preliminary data.</text>
</comment>
<feature type="transmembrane region" description="Helical" evidence="2">
    <location>
        <begin position="6"/>
        <end position="28"/>
    </location>
</feature>
<protein>
    <recommendedName>
        <fullName evidence="5">G-protein coupled receptors family 1 profile domain-containing protein</fullName>
    </recommendedName>
</protein>
<feature type="compositionally biased region" description="Low complexity" evidence="1">
    <location>
        <begin position="182"/>
        <end position="199"/>
    </location>
</feature>
<feature type="transmembrane region" description="Helical" evidence="2">
    <location>
        <begin position="103"/>
        <end position="130"/>
    </location>
</feature>
<sequence>MSNAGSLCWLVLVGAAHNLVAVVTKPWIRVQAEQGQRRKTLLLFTPRKTAWAIALVSAILVITTVLFLVKLQVRELFDPRTNVTFLSLEYETFEASTFSLRDLGIILISCTQIICLAGIVIANGMLIWGLKKKNQMLASRTAAQCSHNQRMTTNYRMRNAMSENYHQLSIHTAAIHELNVVSSPSSPGSSRPAPRNATRAARDRKLGRMAVILSGIQLISFIPTFVWTILAQIWPDLKAMER</sequence>
<keyword evidence="2" id="KW-0472">Membrane</keyword>
<evidence type="ECO:0000313" key="3">
    <source>
        <dbReference type="EMBL" id="GFO10089.1"/>
    </source>
</evidence>
<dbReference type="EMBL" id="BLXT01004146">
    <property type="protein sequence ID" value="GFO10089.1"/>
    <property type="molecule type" value="Genomic_DNA"/>
</dbReference>
<feature type="region of interest" description="Disordered" evidence="1">
    <location>
        <begin position="181"/>
        <end position="201"/>
    </location>
</feature>
<feature type="transmembrane region" description="Helical" evidence="2">
    <location>
        <begin position="209"/>
        <end position="234"/>
    </location>
</feature>
<keyword evidence="2" id="KW-0812">Transmembrane</keyword>
<accession>A0AAV4AUU4</accession>
<gene>
    <name evidence="3" type="ORF">PoB_003659400</name>
</gene>
<evidence type="ECO:0000256" key="1">
    <source>
        <dbReference type="SAM" id="MobiDB-lite"/>
    </source>
</evidence>
<reference evidence="3 4" key="1">
    <citation type="journal article" date="2021" name="Elife">
        <title>Chloroplast acquisition without the gene transfer in kleptoplastic sea slugs, Plakobranchus ocellatus.</title>
        <authorList>
            <person name="Maeda T."/>
            <person name="Takahashi S."/>
            <person name="Yoshida T."/>
            <person name="Shimamura S."/>
            <person name="Takaki Y."/>
            <person name="Nagai Y."/>
            <person name="Toyoda A."/>
            <person name="Suzuki Y."/>
            <person name="Arimoto A."/>
            <person name="Ishii H."/>
            <person name="Satoh N."/>
            <person name="Nishiyama T."/>
            <person name="Hasebe M."/>
            <person name="Maruyama T."/>
            <person name="Minagawa J."/>
            <person name="Obokata J."/>
            <person name="Shigenobu S."/>
        </authorList>
    </citation>
    <scope>NUCLEOTIDE SEQUENCE [LARGE SCALE GENOMIC DNA]</scope>
</reference>
<dbReference type="SUPFAM" id="SSF81321">
    <property type="entry name" value="Family A G protein-coupled receptor-like"/>
    <property type="match status" value="1"/>
</dbReference>
<organism evidence="3 4">
    <name type="scientific">Plakobranchus ocellatus</name>
    <dbReference type="NCBI Taxonomy" id="259542"/>
    <lineage>
        <taxon>Eukaryota</taxon>
        <taxon>Metazoa</taxon>
        <taxon>Spiralia</taxon>
        <taxon>Lophotrochozoa</taxon>
        <taxon>Mollusca</taxon>
        <taxon>Gastropoda</taxon>
        <taxon>Heterobranchia</taxon>
        <taxon>Euthyneura</taxon>
        <taxon>Panpulmonata</taxon>
        <taxon>Sacoglossa</taxon>
        <taxon>Placobranchoidea</taxon>
        <taxon>Plakobranchidae</taxon>
        <taxon>Plakobranchus</taxon>
    </lineage>
</organism>
<keyword evidence="4" id="KW-1185">Reference proteome</keyword>